<dbReference type="InterPro" id="IPR008977">
    <property type="entry name" value="PHM/PNGase_F_dom_sf"/>
</dbReference>
<dbReference type="Pfam" id="PF01082">
    <property type="entry name" value="Cu2_monooxygen"/>
    <property type="match status" value="1"/>
</dbReference>
<dbReference type="PANTHER" id="PTHR10157">
    <property type="entry name" value="DOPAMINE BETA HYDROXYLASE RELATED"/>
    <property type="match status" value="1"/>
</dbReference>
<gene>
    <name evidence="2" type="ORF">PGLA1383_LOCUS315</name>
    <name evidence="3" type="ORF">PGLA2088_LOCUS31135</name>
</gene>
<evidence type="ECO:0000313" key="4">
    <source>
        <dbReference type="Proteomes" id="UP000654075"/>
    </source>
</evidence>
<dbReference type="Proteomes" id="UP000626109">
    <property type="component" value="Unassembled WGS sequence"/>
</dbReference>
<dbReference type="EMBL" id="CAJNNV010000055">
    <property type="protein sequence ID" value="CAE8581286.1"/>
    <property type="molecule type" value="Genomic_DNA"/>
</dbReference>
<comment type="caution">
    <text evidence="2">The sequence shown here is derived from an EMBL/GenBank/DDBJ whole genome shotgun (WGS) entry which is preliminary data.</text>
</comment>
<dbReference type="OrthoDB" id="129121at2759"/>
<protein>
    <recommendedName>
        <fullName evidence="1">Copper type II ascorbate-dependent monooxygenase N-terminal domain-containing protein</fullName>
    </recommendedName>
</protein>
<dbReference type="Proteomes" id="UP000654075">
    <property type="component" value="Unassembled WGS sequence"/>
</dbReference>
<name>A0A813D6B8_POLGL</name>
<dbReference type="GO" id="GO:0004500">
    <property type="term" value="F:dopamine beta-monooxygenase activity"/>
    <property type="evidence" value="ECO:0007669"/>
    <property type="project" value="InterPro"/>
</dbReference>
<organism evidence="2 4">
    <name type="scientific">Polarella glacialis</name>
    <name type="common">Dinoflagellate</name>
    <dbReference type="NCBI Taxonomy" id="89957"/>
    <lineage>
        <taxon>Eukaryota</taxon>
        <taxon>Sar</taxon>
        <taxon>Alveolata</taxon>
        <taxon>Dinophyceae</taxon>
        <taxon>Suessiales</taxon>
        <taxon>Suessiaceae</taxon>
        <taxon>Polarella</taxon>
    </lineage>
</organism>
<dbReference type="EMBL" id="CAJNNW010029184">
    <property type="protein sequence ID" value="CAE8699363.1"/>
    <property type="molecule type" value="Genomic_DNA"/>
</dbReference>
<dbReference type="Gene3D" id="2.60.120.310">
    <property type="entry name" value="Copper type II, ascorbate-dependent monooxygenase, N-terminal domain"/>
    <property type="match status" value="1"/>
</dbReference>
<dbReference type="InterPro" id="IPR036939">
    <property type="entry name" value="Cu2_ascorb_mOase_N_sf"/>
</dbReference>
<dbReference type="InterPro" id="IPR000945">
    <property type="entry name" value="DBH-like"/>
</dbReference>
<feature type="domain" description="Copper type II ascorbate-dependent monooxygenase N-terminal" evidence="1">
    <location>
        <begin position="3"/>
        <end position="101"/>
    </location>
</feature>
<evidence type="ECO:0000259" key="1">
    <source>
        <dbReference type="Pfam" id="PF01082"/>
    </source>
</evidence>
<dbReference type="GO" id="GO:0005507">
    <property type="term" value="F:copper ion binding"/>
    <property type="evidence" value="ECO:0007669"/>
    <property type="project" value="InterPro"/>
</dbReference>
<reference evidence="2" key="1">
    <citation type="submission" date="2021-02" db="EMBL/GenBank/DDBJ databases">
        <authorList>
            <person name="Dougan E. K."/>
            <person name="Rhodes N."/>
            <person name="Thang M."/>
            <person name="Chan C."/>
        </authorList>
    </citation>
    <scope>NUCLEOTIDE SEQUENCE</scope>
</reference>
<accession>A0A813D6B8</accession>
<evidence type="ECO:0000313" key="2">
    <source>
        <dbReference type="EMBL" id="CAE8581286.1"/>
    </source>
</evidence>
<dbReference type="AlphaFoldDB" id="A0A813D6B8"/>
<proteinExistence type="predicted"/>
<dbReference type="PANTHER" id="PTHR10157:SF23">
    <property type="entry name" value="MOXD1 HOMOLOG 1"/>
    <property type="match status" value="1"/>
</dbReference>
<dbReference type="SUPFAM" id="SSF49742">
    <property type="entry name" value="PHM/PNGase F"/>
    <property type="match status" value="1"/>
</dbReference>
<dbReference type="InterPro" id="IPR000323">
    <property type="entry name" value="Cu2_ascorb_mOase_N"/>
</dbReference>
<evidence type="ECO:0000313" key="3">
    <source>
        <dbReference type="EMBL" id="CAE8699363.1"/>
    </source>
</evidence>
<keyword evidence="4" id="KW-1185">Reference proteome</keyword>
<sequence length="129" mass="13839">MGTTTYYPVCFNVSSVTASHIIAFEPIIEPAFMQPQVHHFAVIASTKSSDCFGLGDALIWAWAAGVPGLAFPAEAGLLVGGNNPESFQSILVAIHYDSPDRLSLLDNSGIRIFKSKTLSRQQRSCHATG</sequence>